<evidence type="ECO:0000313" key="2">
    <source>
        <dbReference type="Proteomes" id="UP000001385"/>
    </source>
</evidence>
<keyword evidence="2" id="KW-1185">Reference proteome</keyword>
<name>A9MAY8_BRUC2</name>
<gene>
    <name evidence="1" type="ordered locus">BCAN_A0988</name>
</gene>
<dbReference type="AlphaFoldDB" id="A9MAY8"/>
<dbReference type="EMBL" id="CP000872">
    <property type="protein sequence ID" value="ABX62041.1"/>
    <property type="molecule type" value="Genomic_DNA"/>
</dbReference>
<sequence length="43" mass="5009">MRTSHWLLGFRYYLVRRRSNSVALMSRATLISGAVLHEGEYLP</sequence>
<protein>
    <submittedName>
        <fullName evidence="1">Uncharacterized protein</fullName>
    </submittedName>
</protein>
<reference evidence="1 2" key="1">
    <citation type="submission" date="2007-10" db="EMBL/GenBank/DDBJ databases">
        <title>Brucella canis ATCC 23365 whole genome shotgun sequencing project.</title>
        <authorList>
            <person name="Setubal J.C."/>
            <person name="Bowns C."/>
            <person name="Boyle S."/>
            <person name="Crasta O.R."/>
            <person name="Czar M.J."/>
            <person name="Dharmanolla C."/>
            <person name="Gillespie J.J."/>
            <person name="Kenyon R.W."/>
            <person name="Lu J."/>
            <person name="Mane S."/>
            <person name="Mohapatra S."/>
            <person name="Nagrani S."/>
            <person name="Purkayastha A."/>
            <person name="Rajasimha H.K."/>
            <person name="Shallom J.M."/>
            <person name="Shallom S."/>
            <person name="Shukla M."/>
            <person name="Snyder E.E."/>
            <person name="Sobral B.W."/>
            <person name="Wattam A.R."/>
            <person name="Will R."/>
            <person name="Williams K."/>
            <person name="Yoo H."/>
            <person name="Bruce D."/>
            <person name="Detter C."/>
            <person name="Munk C."/>
            <person name="Brettin T.S."/>
        </authorList>
    </citation>
    <scope>NUCLEOTIDE SEQUENCE [LARGE SCALE GENOMIC DNA]</scope>
    <source>
        <strain evidence="2">ATCC 23365 / NCTC 10854 / RM-666</strain>
    </source>
</reference>
<accession>A9MAY8</accession>
<proteinExistence type="predicted"/>
<dbReference type="Proteomes" id="UP000001385">
    <property type="component" value="Chromosome I"/>
</dbReference>
<organism evidence="1 2">
    <name type="scientific">Brucella canis (strain ATCC 23365 / NCTC 10854 / RM-666)</name>
    <dbReference type="NCBI Taxonomy" id="483179"/>
    <lineage>
        <taxon>Bacteria</taxon>
        <taxon>Pseudomonadati</taxon>
        <taxon>Pseudomonadota</taxon>
        <taxon>Alphaproteobacteria</taxon>
        <taxon>Hyphomicrobiales</taxon>
        <taxon>Brucellaceae</taxon>
        <taxon>Brucella/Ochrobactrum group</taxon>
        <taxon>Brucella</taxon>
    </lineage>
</organism>
<evidence type="ECO:0000313" key="1">
    <source>
        <dbReference type="EMBL" id="ABX62041.1"/>
    </source>
</evidence>
<dbReference type="KEGG" id="bcs:BCAN_A0988"/>
<dbReference type="HOGENOM" id="CLU_3230616_0_0_5"/>